<dbReference type="GO" id="GO:0005975">
    <property type="term" value="P:carbohydrate metabolic process"/>
    <property type="evidence" value="ECO:0007669"/>
    <property type="project" value="InterPro"/>
</dbReference>
<evidence type="ECO:0000313" key="2">
    <source>
        <dbReference type="EMBL" id="RZI30739.1"/>
    </source>
</evidence>
<dbReference type="SUPFAM" id="SSF48208">
    <property type="entry name" value="Six-hairpin glycosidases"/>
    <property type="match status" value="1"/>
</dbReference>
<dbReference type="InterPro" id="IPR012341">
    <property type="entry name" value="6hp_glycosidase-like_sf"/>
</dbReference>
<feature type="signal peptide" evidence="1">
    <location>
        <begin position="1"/>
        <end position="31"/>
    </location>
</feature>
<evidence type="ECO:0000256" key="1">
    <source>
        <dbReference type="SAM" id="SignalP"/>
    </source>
</evidence>
<dbReference type="InterPro" id="IPR008928">
    <property type="entry name" value="6-hairpin_glycosidase_sf"/>
</dbReference>
<protein>
    <recommendedName>
        <fullName evidence="4">Lipoprotein</fullName>
    </recommendedName>
</protein>
<accession>A0A4Q7D328</accession>
<feature type="chain" id="PRO_5020728187" description="Lipoprotein" evidence="1">
    <location>
        <begin position="32"/>
        <end position="166"/>
    </location>
</feature>
<reference evidence="2 3" key="1">
    <citation type="submission" date="2019-02" db="EMBL/GenBank/DDBJ databases">
        <title>Pseudomonas spp from wheat grain.</title>
        <authorList>
            <person name="Cho G.-S."/>
            <person name="Franz C.M.A.P."/>
        </authorList>
    </citation>
    <scope>NUCLEOTIDE SEQUENCE [LARGE SCALE GENOMIC DNA]</scope>
    <source>
        <strain evidence="2 3">133NRW</strain>
    </source>
</reference>
<dbReference type="Proteomes" id="UP000293369">
    <property type="component" value="Unassembled WGS sequence"/>
</dbReference>
<sequence length="166" mass="18251">MCFTKKSALALMLSLCLVTGAVLPRCSPAMTAVTPPAAFNGSYRVDGRPLDEAPDDPVFIAAPGVSAMISPDNPPWLNNIWDNLQRRSLRSHDYYANTLKLPGMVVMSGHWERPSPALQKKPTHLSEYQPLSEAAAQGTMAYVLRAPLMFARGMILKKLLRRRAMG</sequence>
<comment type="caution">
    <text evidence="2">The sequence shown here is derived from an EMBL/GenBank/DDBJ whole genome shotgun (WGS) entry which is preliminary data.</text>
</comment>
<dbReference type="EMBL" id="SGFE01000030">
    <property type="protein sequence ID" value="RZI30739.1"/>
    <property type="molecule type" value="Genomic_DNA"/>
</dbReference>
<gene>
    <name evidence="2" type="ORF">EUX57_16225</name>
</gene>
<keyword evidence="1" id="KW-0732">Signal</keyword>
<evidence type="ECO:0000313" key="3">
    <source>
        <dbReference type="Proteomes" id="UP000293369"/>
    </source>
</evidence>
<evidence type="ECO:0008006" key="4">
    <source>
        <dbReference type="Google" id="ProtNLM"/>
    </source>
</evidence>
<proteinExistence type="predicted"/>
<name>A0A4Q7D328_9PSED</name>
<dbReference type="RefSeq" id="WP_130138691.1">
    <property type="nucleotide sequence ID" value="NZ_SGFE01000030.1"/>
</dbReference>
<dbReference type="Gene3D" id="1.50.10.10">
    <property type="match status" value="1"/>
</dbReference>
<dbReference type="AlphaFoldDB" id="A0A4Q7D328"/>
<organism evidence="2 3">
    <name type="scientific">Pseudomonas orientalis</name>
    <dbReference type="NCBI Taxonomy" id="76758"/>
    <lineage>
        <taxon>Bacteria</taxon>
        <taxon>Pseudomonadati</taxon>
        <taxon>Pseudomonadota</taxon>
        <taxon>Gammaproteobacteria</taxon>
        <taxon>Pseudomonadales</taxon>
        <taxon>Pseudomonadaceae</taxon>
        <taxon>Pseudomonas</taxon>
    </lineage>
</organism>